<dbReference type="InterPro" id="IPR001867">
    <property type="entry name" value="OmpR/PhoB-type_DNA-bd"/>
</dbReference>
<keyword evidence="1 6" id="KW-0597">Phosphoprotein</keyword>
<dbReference type="GO" id="GO:0000156">
    <property type="term" value="F:phosphorelay response regulator activity"/>
    <property type="evidence" value="ECO:0007669"/>
    <property type="project" value="TreeGrafter"/>
</dbReference>
<dbReference type="InterPro" id="IPR016032">
    <property type="entry name" value="Sig_transdc_resp-reg_C-effctor"/>
</dbReference>
<dbReference type="GO" id="GO:0006355">
    <property type="term" value="P:regulation of DNA-templated transcription"/>
    <property type="evidence" value="ECO:0007669"/>
    <property type="project" value="InterPro"/>
</dbReference>
<keyword evidence="4 7" id="KW-0238">DNA-binding</keyword>
<keyword evidence="5" id="KW-0804">Transcription</keyword>
<dbReference type="PROSITE" id="PS51755">
    <property type="entry name" value="OMPR_PHOB"/>
    <property type="match status" value="1"/>
</dbReference>
<dbReference type="AlphaFoldDB" id="A0A6L4WVL9"/>
<feature type="domain" description="Response regulatory" evidence="8">
    <location>
        <begin position="2"/>
        <end position="113"/>
    </location>
</feature>
<sequence>MKIMLIEDDYLLSRAIESYLNKYDISSFLDGRSTLNSLDNMYDVFIIDIDIPEINGIELLTEIKYRYKDSYTIMISATTEIDTIEEAYTIGCNDYMKKPFNVKELKLKLENLNKKFSNEISLSTDLKLIKNLSKLVYKENKNIDLTLNELNLLNLLIKNRGKIVNYQTIINSIWEYENESNQVRQLVNRLKRKMPEDIIKNRRNQGYIIK</sequence>
<evidence type="ECO:0000256" key="3">
    <source>
        <dbReference type="ARBA" id="ARBA00023015"/>
    </source>
</evidence>
<dbReference type="SMART" id="SM00448">
    <property type="entry name" value="REC"/>
    <property type="match status" value="1"/>
</dbReference>
<evidence type="ECO:0000256" key="4">
    <source>
        <dbReference type="ARBA" id="ARBA00023125"/>
    </source>
</evidence>
<evidence type="ECO:0000259" key="8">
    <source>
        <dbReference type="PROSITE" id="PS50110"/>
    </source>
</evidence>
<name>A0A6L4WVL9_9BACT</name>
<dbReference type="SUPFAM" id="SSF52172">
    <property type="entry name" value="CheY-like"/>
    <property type="match status" value="1"/>
</dbReference>
<organism evidence="10 11">
    <name type="scientific">Poseidonibacter ostreae</name>
    <dbReference type="NCBI Taxonomy" id="2654171"/>
    <lineage>
        <taxon>Bacteria</taxon>
        <taxon>Pseudomonadati</taxon>
        <taxon>Campylobacterota</taxon>
        <taxon>Epsilonproteobacteria</taxon>
        <taxon>Campylobacterales</taxon>
        <taxon>Arcobacteraceae</taxon>
        <taxon>Poseidonibacter</taxon>
    </lineage>
</organism>
<dbReference type="CDD" id="cd00156">
    <property type="entry name" value="REC"/>
    <property type="match status" value="1"/>
</dbReference>
<dbReference type="InterPro" id="IPR011006">
    <property type="entry name" value="CheY-like_superfamily"/>
</dbReference>
<dbReference type="GO" id="GO:0000976">
    <property type="term" value="F:transcription cis-regulatory region binding"/>
    <property type="evidence" value="ECO:0007669"/>
    <property type="project" value="TreeGrafter"/>
</dbReference>
<protein>
    <submittedName>
        <fullName evidence="10">Response regulator</fullName>
    </submittedName>
</protein>
<keyword evidence="2" id="KW-0902">Two-component regulatory system</keyword>
<dbReference type="EMBL" id="WFKK01000003">
    <property type="protein sequence ID" value="KAB7890808.1"/>
    <property type="molecule type" value="Genomic_DNA"/>
</dbReference>
<dbReference type="Gene3D" id="3.40.50.2300">
    <property type="match status" value="1"/>
</dbReference>
<evidence type="ECO:0000259" key="9">
    <source>
        <dbReference type="PROSITE" id="PS51755"/>
    </source>
</evidence>
<feature type="domain" description="OmpR/PhoB-type" evidence="9">
    <location>
        <begin position="117"/>
        <end position="210"/>
    </location>
</feature>
<dbReference type="PANTHER" id="PTHR48111">
    <property type="entry name" value="REGULATOR OF RPOS"/>
    <property type="match status" value="1"/>
</dbReference>
<reference evidence="10 11" key="1">
    <citation type="submission" date="2019-10" db="EMBL/GenBank/DDBJ databases">
        <title>Poseidonibacter ostreae sp. nov., isolated from the gut of the Ostrea denselamellosa.</title>
        <authorList>
            <person name="Choi A."/>
        </authorList>
    </citation>
    <scope>NUCLEOTIDE SEQUENCE [LARGE SCALE GENOMIC DNA]</scope>
    <source>
        <strain evidence="10 11">SJOD-M-33</strain>
    </source>
</reference>
<dbReference type="Pfam" id="PF00486">
    <property type="entry name" value="Trans_reg_C"/>
    <property type="match status" value="1"/>
</dbReference>
<comment type="caution">
    <text evidence="10">The sequence shown here is derived from an EMBL/GenBank/DDBJ whole genome shotgun (WGS) entry which is preliminary data.</text>
</comment>
<proteinExistence type="predicted"/>
<feature type="modified residue" description="4-aspartylphosphate" evidence="6">
    <location>
        <position position="48"/>
    </location>
</feature>
<dbReference type="Proteomes" id="UP000472839">
    <property type="component" value="Unassembled WGS sequence"/>
</dbReference>
<evidence type="ECO:0000256" key="1">
    <source>
        <dbReference type="ARBA" id="ARBA00022553"/>
    </source>
</evidence>
<feature type="DNA-binding region" description="OmpR/PhoB-type" evidence="7">
    <location>
        <begin position="117"/>
        <end position="210"/>
    </location>
</feature>
<evidence type="ECO:0000313" key="11">
    <source>
        <dbReference type="Proteomes" id="UP000472839"/>
    </source>
</evidence>
<evidence type="ECO:0000256" key="6">
    <source>
        <dbReference type="PROSITE-ProRule" id="PRU00169"/>
    </source>
</evidence>
<dbReference type="PROSITE" id="PS50110">
    <property type="entry name" value="RESPONSE_REGULATORY"/>
    <property type="match status" value="1"/>
</dbReference>
<dbReference type="SUPFAM" id="SSF46894">
    <property type="entry name" value="C-terminal effector domain of the bipartite response regulators"/>
    <property type="match status" value="1"/>
</dbReference>
<dbReference type="Pfam" id="PF00072">
    <property type="entry name" value="Response_reg"/>
    <property type="match status" value="1"/>
</dbReference>
<dbReference type="Gene3D" id="1.10.10.10">
    <property type="entry name" value="Winged helix-like DNA-binding domain superfamily/Winged helix DNA-binding domain"/>
    <property type="match status" value="1"/>
</dbReference>
<evidence type="ECO:0000256" key="5">
    <source>
        <dbReference type="ARBA" id="ARBA00023163"/>
    </source>
</evidence>
<dbReference type="PANTHER" id="PTHR48111:SF1">
    <property type="entry name" value="TWO-COMPONENT RESPONSE REGULATOR ORR33"/>
    <property type="match status" value="1"/>
</dbReference>
<gene>
    <name evidence="10" type="ORF">GBG19_02000</name>
</gene>
<evidence type="ECO:0000256" key="7">
    <source>
        <dbReference type="PROSITE-ProRule" id="PRU01091"/>
    </source>
</evidence>
<dbReference type="GO" id="GO:0032993">
    <property type="term" value="C:protein-DNA complex"/>
    <property type="evidence" value="ECO:0007669"/>
    <property type="project" value="TreeGrafter"/>
</dbReference>
<evidence type="ECO:0000256" key="2">
    <source>
        <dbReference type="ARBA" id="ARBA00023012"/>
    </source>
</evidence>
<evidence type="ECO:0000313" key="10">
    <source>
        <dbReference type="EMBL" id="KAB7890808.1"/>
    </source>
</evidence>
<dbReference type="InterPro" id="IPR001789">
    <property type="entry name" value="Sig_transdc_resp-reg_receiver"/>
</dbReference>
<accession>A0A6L4WVL9</accession>
<dbReference type="InterPro" id="IPR039420">
    <property type="entry name" value="WalR-like"/>
</dbReference>
<dbReference type="SMART" id="SM00862">
    <property type="entry name" value="Trans_reg_C"/>
    <property type="match status" value="1"/>
</dbReference>
<keyword evidence="3" id="KW-0805">Transcription regulation</keyword>
<dbReference type="InterPro" id="IPR036388">
    <property type="entry name" value="WH-like_DNA-bd_sf"/>
</dbReference>
<dbReference type="GO" id="GO:0005829">
    <property type="term" value="C:cytosol"/>
    <property type="evidence" value="ECO:0007669"/>
    <property type="project" value="TreeGrafter"/>
</dbReference>